<dbReference type="AlphaFoldDB" id="A0A238VFY1"/>
<proteinExistence type="predicted"/>
<dbReference type="InterPro" id="IPR011727">
    <property type="entry name" value="CHP02117"/>
</dbReference>
<evidence type="ECO:0008006" key="3">
    <source>
        <dbReference type="Google" id="ProtNLM"/>
    </source>
</evidence>
<reference evidence="2" key="1">
    <citation type="submission" date="2017-06" db="EMBL/GenBank/DDBJ databases">
        <authorList>
            <person name="Varghese N."/>
            <person name="Submissions S."/>
        </authorList>
    </citation>
    <scope>NUCLEOTIDE SEQUENCE [LARGE SCALE GENOMIC DNA]</scope>
    <source>
        <strain evidence="2">DSM 28041</strain>
    </source>
</reference>
<dbReference type="NCBIfam" id="TIGR02117">
    <property type="entry name" value="chp_urease_rgn"/>
    <property type="match status" value="1"/>
</dbReference>
<dbReference type="Proteomes" id="UP000198310">
    <property type="component" value="Unassembled WGS sequence"/>
</dbReference>
<organism evidence="1 2">
    <name type="scientific">Hymenobacter mucosus</name>
    <dbReference type="NCBI Taxonomy" id="1411120"/>
    <lineage>
        <taxon>Bacteria</taxon>
        <taxon>Pseudomonadati</taxon>
        <taxon>Bacteroidota</taxon>
        <taxon>Cytophagia</taxon>
        <taxon>Cytophagales</taxon>
        <taxon>Hymenobacteraceae</taxon>
        <taxon>Hymenobacter</taxon>
    </lineage>
</organism>
<keyword evidence="2" id="KW-1185">Reference proteome</keyword>
<protein>
    <recommendedName>
        <fullName evidence="3">TIGR02117 family protein</fullName>
    </recommendedName>
</protein>
<dbReference type="EMBL" id="FZNS01000001">
    <property type="protein sequence ID" value="SNR33300.1"/>
    <property type="molecule type" value="Genomic_DNA"/>
</dbReference>
<sequence>MQQPSHRCLFYMNSGIQKALKATGYVAGSVGGALGLYLTAAAVLSRITVPKASTDPREDLDIYIFSNGVHTDIVVPICTPYIDWSETILLANTKSKTPGMRYIGFGWGDKGFYLDTPTWAELKASTAFVAMFYLGTSAMHTTFYQDMQESEDCIKISISHVDYQKLIRYIQESFRYDEQGLPIYIPGHSYGSDDSFYEAHRTYGWFYTCNTWANDALKYCGQKASLWTPFDTGIFYQYR</sequence>
<dbReference type="Pfam" id="PF09601">
    <property type="entry name" value="DUF2459"/>
    <property type="match status" value="1"/>
</dbReference>
<evidence type="ECO:0000313" key="1">
    <source>
        <dbReference type="EMBL" id="SNR33300.1"/>
    </source>
</evidence>
<accession>A0A238VFY1</accession>
<evidence type="ECO:0000313" key="2">
    <source>
        <dbReference type="Proteomes" id="UP000198310"/>
    </source>
</evidence>
<gene>
    <name evidence="1" type="ORF">SAMN06269173_101616</name>
</gene>
<name>A0A238VFY1_9BACT</name>